<dbReference type="RefSeq" id="WP_121285646.1">
    <property type="nucleotide sequence ID" value="NZ_RCCK01000013.1"/>
</dbReference>
<comment type="caution">
    <text evidence="3">The sequence shown here is derived from an EMBL/GenBank/DDBJ whole genome shotgun (WGS) entry which is preliminary data.</text>
</comment>
<keyword evidence="6" id="KW-1185">Reference proteome</keyword>
<evidence type="ECO:0000313" key="5">
    <source>
        <dbReference type="Proteomes" id="UP000273898"/>
    </source>
</evidence>
<evidence type="ECO:0000313" key="6">
    <source>
        <dbReference type="Proteomes" id="UP000297429"/>
    </source>
</evidence>
<feature type="region of interest" description="Disordered" evidence="1">
    <location>
        <begin position="331"/>
        <end position="356"/>
    </location>
</feature>
<feature type="compositionally biased region" description="Basic and acidic residues" evidence="1">
    <location>
        <begin position="331"/>
        <end position="343"/>
    </location>
</feature>
<accession>A0A497Y206</accession>
<evidence type="ECO:0000313" key="4">
    <source>
        <dbReference type="EMBL" id="TFB32669.1"/>
    </source>
</evidence>
<dbReference type="Proteomes" id="UP000273898">
    <property type="component" value="Unassembled WGS sequence"/>
</dbReference>
<dbReference type="EMBL" id="RCCK01000013">
    <property type="protein sequence ID" value="RLJ73711.1"/>
    <property type="molecule type" value="Genomic_DNA"/>
</dbReference>
<gene>
    <name evidence="3" type="ORF">BCL90_3875</name>
    <name evidence="4" type="ORF">E3V97_01130</name>
</gene>
<reference evidence="4 6" key="2">
    <citation type="submission" date="2019-03" db="EMBL/GenBank/DDBJ databases">
        <authorList>
            <person name="He R.-H."/>
        </authorList>
    </citation>
    <scope>NUCLEOTIDE SEQUENCE [LARGE SCALE GENOMIC DNA]</scope>
    <source>
        <strain evidence="4 6">DSM 19624</strain>
    </source>
</reference>
<dbReference type="AlphaFoldDB" id="A0A497Y206"/>
<feature type="transmembrane region" description="Helical" evidence="2">
    <location>
        <begin position="296"/>
        <end position="317"/>
    </location>
</feature>
<protein>
    <submittedName>
        <fullName evidence="3">Uncharacterized protein</fullName>
    </submittedName>
</protein>
<dbReference type="OrthoDB" id="1340494at2"/>
<keyword evidence="2" id="KW-0472">Membrane</keyword>
<keyword evidence="2" id="KW-1133">Transmembrane helix</keyword>
<evidence type="ECO:0000256" key="1">
    <source>
        <dbReference type="SAM" id="MobiDB-lite"/>
    </source>
</evidence>
<feature type="region of interest" description="Disordered" evidence="1">
    <location>
        <begin position="136"/>
        <end position="156"/>
    </location>
</feature>
<reference evidence="3 5" key="1">
    <citation type="submission" date="2018-10" db="EMBL/GenBank/DDBJ databases">
        <title>Genomic Encyclopedia of Archaeal and Bacterial Type Strains, Phase II (KMG-II): from individual species to whole genera.</title>
        <authorList>
            <person name="Goeker M."/>
        </authorList>
    </citation>
    <scope>NUCLEOTIDE SEQUENCE [LARGE SCALE GENOMIC DNA]</scope>
    <source>
        <strain evidence="3 5">DSM 19624</strain>
    </source>
</reference>
<name>A0A497Y206_9SPHI</name>
<organism evidence="3 5">
    <name type="scientific">Pedobacter alluvionis</name>
    <dbReference type="NCBI Taxonomy" id="475253"/>
    <lineage>
        <taxon>Bacteria</taxon>
        <taxon>Pseudomonadati</taxon>
        <taxon>Bacteroidota</taxon>
        <taxon>Sphingobacteriia</taxon>
        <taxon>Sphingobacteriales</taxon>
        <taxon>Sphingobacteriaceae</taxon>
        <taxon>Pedobacter</taxon>
    </lineage>
</organism>
<feature type="transmembrane region" description="Helical" evidence="2">
    <location>
        <begin position="168"/>
        <end position="186"/>
    </location>
</feature>
<proteinExistence type="predicted"/>
<dbReference type="EMBL" id="SOPX01000001">
    <property type="protein sequence ID" value="TFB32669.1"/>
    <property type="molecule type" value="Genomic_DNA"/>
</dbReference>
<sequence length="356" mass="41419">MPEDYQDIVLAAYKKMRDNGELRTILTGETTTRLKKACLKVYDSRYNPKDADILSMFFEIDRIECDDFRKVIYDSEPDDYKALCNHIKEETGKTSEENTDLLAWLIGFPTQYEWMELSDEEKELIIEKIANGNKTPPVVIGPTNPPILQPKPPREETTYRPRFSQHHIIISCIILLFVGTTFFAIWERDTKMIRMPESGEKFMYWDGDHYEPVKDGEQEPGITIIPLNLQTLKQQRKINLPDTLTSYSIGKVWYKGFVKDHEFFTDSGAYPQDIQRVLKPLTNTILTKYTSNYRYLLTRLVWFICATFFISLCGFAVSKLEKEVKAKDESQQQDKEVGLRLEEEPMVEQTEGSLAI</sequence>
<dbReference type="Proteomes" id="UP000297429">
    <property type="component" value="Unassembled WGS sequence"/>
</dbReference>
<evidence type="ECO:0000256" key="2">
    <source>
        <dbReference type="SAM" id="Phobius"/>
    </source>
</evidence>
<evidence type="ECO:0000313" key="3">
    <source>
        <dbReference type="EMBL" id="RLJ73711.1"/>
    </source>
</evidence>
<keyword evidence="2" id="KW-0812">Transmembrane</keyword>